<evidence type="ECO:0000256" key="1">
    <source>
        <dbReference type="SAM" id="MobiDB-lite"/>
    </source>
</evidence>
<feature type="region of interest" description="Disordered" evidence="1">
    <location>
        <begin position="1"/>
        <end position="54"/>
    </location>
</feature>
<accession>A0A975W944</accession>
<evidence type="ECO:0000313" key="2">
    <source>
        <dbReference type="EMBL" id="SEJ25810.1"/>
    </source>
</evidence>
<dbReference type="AlphaFoldDB" id="A0A975W944"/>
<dbReference type="EMBL" id="FNYY01000004">
    <property type="protein sequence ID" value="SEJ25810.1"/>
    <property type="molecule type" value="Genomic_DNA"/>
</dbReference>
<gene>
    <name evidence="2" type="ORF">SAMN04487940_104207</name>
</gene>
<comment type="caution">
    <text evidence="2">The sequence shown here is derived from an EMBL/GenBank/DDBJ whole genome shotgun (WGS) entry which is preliminary data.</text>
</comment>
<reference evidence="2 3" key="1">
    <citation type="submission" date="2016-10" db="EMBL/GenBank/DDBJ databases">
        <authorList>
            <person name="Varghese N."/>
            <person name="Submissions S."/>
        </authorList>
    </citation>
    <scope>NUCLEOTIDE SEQUENCE [LARGE SCALE GENOMIC DNA]</scope>
    <source>
        <strain evidence="2 3">FF3</strain>
    </source>
</reference>
<protein>
    <submittedName>
        <fullName evidence="2">Uncharacterized protein</fullName>
    </submittedName>
</protein>
<sequence>MGQETGQTARLHPARSSQDGGPQARTALDTRQKARLRAARPRAGFAPWSQGGPANLERSGAVTHFPKEAPTCAA</sequence>
<name>A0A975W944_9RHOB</name>
<keyword evidence="3" id="KW-1185">Reference proteome</keyword>
<evidence type="ECO:0000313" key="3">
    <source>
        <dbReference type="Proteomes" id="UP000182932"/>
    </source>
</evidence>
<dbReference type="Proteomes" id="UP000182932">
    <property type="component" value="Unassembled WGS sequence"/>
</dbReference>
<proteinExistence type="predicted"/>
<organism evidence="2 3">
    <name type="scientific">Marinovum algicola</name>
    <dbReference type="NCBI Taxonomy" id="42444"/>
    <lineage>
        <taxon>Bacteria</taxon>
        <taxon>Pseudomonadati</taxon>
        <taxon>Pseudomonadota</taxon>
        <taxon>Alphaproteobacteria</taxon>
        <taxon>Rhodobacterales</taxon>
        <taxon>Roseobacteraceae</taxon>
        <taxon>Marinovum</taxon>
    </lineage>
</organism>